<name>A0A853ASH5_9PSEU</name>
<feature type="transmembrane region" description="Helical" evidence="1">
    <location>
        <begin position="175"/>
        <end position="193"/>
    </location>
</feature>
<feature type="transmembrane region" description="Helical" evidence="1">
    <location>
        <begin position="205"/>
        <end position="225"/>
    </location>
</feature>
<keyword evidence="1" id="KW-0812">Transmembrane</keyword>
<keyword evidence="1" id="KW-1133">Transmembrane helix</keyword>
<gene>
    <name evidence="2" type="ORF">HNR68_003740</name>
</gene>
<evidence type="ECO:0000313" key="3">
    <source>
        <dbReference type="Proteomes" id="UP000587002"/>
    </source>
</evidence>
<dbReference type="EMBL" id="JACCFJ010000001">
    <property type="protein sequence ID" value="NYI85110.1"/>
    <property type="molecule type" value="Genomic_DNA"/>
</dbReference>
<feature type="transmembrane region" description="Helical" evidence="1">
    <location>
        <begin position="19"/>
        <end position="38"/>
    </location>
</feature>
<evidence type="ECO:0000313" key="2">
    <source>
        <dbReference type="EMBL" id="NYI85110.1"/>
    </source>
</evidence>
<feature type="transmembrane region" description="Helical" evidence="1">
    <location>
        <begin position="237"/>
        <end position="258"/>
    </location>
</feature>
<evidence type="ECO:0000256" key="1">
    <source>
        <dbReference type="SAM" id="Phobius"/>
    </source>
</evidence>
<keyword evidence="1" id="KW-0472">Membrane</keyword>
<keyword evidence="3" id="KW-1185">Reference proteome</keyword>
<dbReference type="Proteomes" id="UP000587002">
    <property type="component" value="Unassembled WGS sequence"/>
</dbReference>
<sequence length="286" mass="30204">MDPPGAGAARDSAAAPGTWLLVVTAAIYLNQVLCPVYLLRVWHGDPTAIARFLPDGWFALAVDDPVLRWLAERWPRPELLSWSLLRVPALLELPFVVLAYLTVCRWCGAEVFRRVAVWPLAIAHTATFCLVEWSLFNPFTAQDIALCVASALLTPWWVARLSAGDRQRPGSATDLVAFTVSTAALGALVLVVYDTALLHNLGHLGSALPVAAVAAAVLVVARLVARRGPVAHAGPGITAVSASLGWFLVFFAAPSLPIRCGMSFGAPVLSAVAGLVVVAAGCWTGG</sequence>
<feature type="transmembrane region" description="Helical" evidence="1">
    <location>
        <begin position="264"/>
        <end position="283"/>
    </location>
</feature>
<proteinExistence type="predicted"/>
<protein>
    <submittedName>
        <fullName evidence="2">Uncharacterized protein</fullName>
    </submittedName>
</protein>
<dbReference type="RefSeq" id="WP_179722867.1">
    <property type="nucleotide sequence ID" value="NZ_BAABFH010000001.1"/>
</dbReference>
<dbReference type="AlphaFoldDB" id="A0A853ASH5"/>
<organism evidence="2 3">
    <name type="scientific">Saccharopolyspora hordei</name>
    <dbReference type="NCBI Taxonomy" id="1838"/>
    <lineage>
        <taxon>Bacteria</taxon>
        <taxon>Bacillati</taxon>
        <taxon>Actinomycetota</taxon>
        <taxon>Actinomycetes</taxon>
        <taxon>Pseudonocardiales</taxon>
        <taxon>Pseudonocardiaceae</taxon>
        <taxon>Saccharopolyspora</taxon>
    </lineage>
</organism>
<comment type="caution">
    <text evidence="2">The sequence shown here is derived from an EMBL/GenBank/DDBJ whole genome shotgun (WGS) entry which is preliminary data.</text>
</comment>
<accession>A0A853ASH5</accession>
<reference evidence="2 3" key="1">
    <citation type="submission" date="2020-07" db="EMBL/GenBank/DDBJ databases">
        <title>Sequencing the genomes of 1000 actinobacteria strains.</title>
        <authorList>
            <person name="Klenk H.-P."/>
        </authorList>
    </citation>
    <scope>NUCLEOTIDE SEQUENCE [LARGE SCALE GENOMIC DNA]</scope>
    <source>
        <strain evidence="2 3">DSM 44065</strain>
    </source>
</reference>